<keyword evidence="1" id="KW-0443">Lipid metabolism</keyword>
<dbReference type="SUPFAM" id="SSF52096">
    <property type="entry name" value="ClpP/crotonase"/>
    <property type="match status" value="1"/>
</dbReference>
<accession>A0ABT2MGV6</accession>
<sequence>MKDVDPGAASAVTSDPGAASAATSDPGAASAATLDRRGAVFVLTLGTDENRFHPDRLAAINAALDEVEAAEGPKAVVTTGAGKFYSNGLDLDFMAANPDAAESNLAGVHALFARVLAFPAPIVAAVQGHAFAAGAMLALAHDLVVMRGDRGFFCLPEVDLGIPFTAGMNALIRARLPIATAHEAMTTARRYGGEAALAAGIVAATAGEGEVLDVAVARAEERAAKAGPVFGAIKARLYAEVIAELGGS</sequence>
<protein>
    <submittedName>
        <fullName evidence="3">Enoyl-CoA hydratase-related protein</fullName>
    </submittedName>
</protein>
<dbReference type="Pfam" id="PF00378">
    <property type="entry name" value="ECH_1"/>
    <property type="match status" value="1"/>
</dbReference>
<dbReference type="CDD" id="cd06558">
    <property type="entry name" value="crotonase-like"/>
    <property type="match status" value="1"/>
</dbReference>
<reference evidence="4" key="1">
    <citation type="submission" date="2023-07" db="EMBL/GenBank/DDBJ databases">
        <authorList>
            <person name="Deng Y."/>
            <person name="Zhang Y.-Q."/>
        </authorList>
    </citation>
    <scope>NUCLEOTIDE SEQUENCE [LARGE SCALE GENOMIC DNA]</scope>
    <source>
        <strain evidence="4">CPCC 205710</strain>
    </source>
</reference>
<proteinExistence type="predicted"/>
<dbReference type="InterPro" id="IPR001753">
    <property type="entry name" value="Enoyl-CoA_hydra/iso"/>
</dbReference>
<gene>
    <name evidence="3" type="ORF">N4S67_24225</name>
</gene>
<name>A0ABT2MGV6_9MYCO</name>
<comment type="caution">
    <text evidence="3">The sequence shown here is derived from an EMBL/GenBank/DDBJ whole genome shotgun (WGS) entry which is preliminary data.</text>
</comment>
<dbReference type="Gene3D" id="3.90.226.10">
    <property type="entry name" value="2-enoyl-CoA Hydratase, Chain A, domain 1"/>
    <property type="match status" value="1"/>
</dbReference>
<evidence type="ECO:0000256" key="2">
    <source>
        <dbReference type="SAM" id="MobiDB-lite"/>
    </source>
</evidence>
<feature type="region of interest" description="Disordered" evidence="2">
    <location>
        <begin position="1"/>
        <end position="28"/>
    </location>
</feature>
<evidence type="ECO:0000313" key="4">
    <source>
        <dbReference type="Proteomes" id="UP001206639"/>
    </source>
</evidence>
<dbReference type="PANTHER" id="PTHR11941">
    <property type="entry name" value="ENOYL-COA HYDRATASE-RELATED"/>
    <property type="match status" value="1"/>
</dbReference>
<dbReference type="InterPro" id="IPR029045">
    <property type="entry name" value="ClpP/crotonase-like_dom_sf"/>
</dbReference>
<evidence type="ECO:0000256" key="1">
    <source>
        <dbReference type="ARBA" id="ARBA00023098"/>
    </source>
</evidence>
<evidence type="ECO:0000313" key="3">
    <source>
        <dbReference type="EMBL" id="MCT7661518.1"/>
    </source>
</evidence>
<dbReference type="PANTHER" id="PTHR11941:SF75">
    <property type="entry name" value="ENOYL-COA HYDRATASE_ISOMERASE FAMILY PROTEIN"/>
    <property type="match status" value="1"/>
</dbReference>
<keyword evidence="4" id="KW-1185">Reference proteome</keyword>
<dbReference type="EMBL" id="JAODWD010000006">
    <property type="protein sequence ID" value="MCT7661518.1"/>
    <property type="molecule type" value="Genomic_DNA"/>
</dbReference>
<organism evidence="3 4">
    <name type="scientific">Mycobacterium deserti</name>
    <dbReference type="NCBI Taxonomy" id="2978347"/>
    <lineage>
        <taxon>Bacteria</taxon>
        <taxon>Bacillati</taxon>
        <taxon>Actinomycetota</taxon>
        <taxon>Actinomycetes</taxon>
        <taxon>Mycobacteriales</taxon>
        <taxon>Mycobacteriaceae</taxon>
        <taxon>Mycobacterium</taxon>
    </lineage>
</organism>
<dbReference type="Proteomes" id="UP001206639">
    <property type="component" value="Unassembled WGS sequence"/>
</dbReference>
<dbReference type="RefSeq" id="WP_260995574.1">
    <property type="nucleotide sequence ID" value="NZ_JAODWD010000006.1"/>
</dbReference>
<feature type="compositionally biased region" description="Low complexity" evidence="2">
    <location>
        <begin position="13"/>
        <end position="28"/>
    </location>
</feature>